<dbReference type="SMART" id="SM00387">
    <property type="entry name" value="HATPase_c"/>
    <property type="match status" value="1"/>
</dbReference>
<dbReference type="AlphaFoldDB" id="A0A4Y3PPS8"/>
<evidence type="ECO:0000259" key="11">
    <source>
        <dbReference type="PROSITE" id="PS50109"/>
    </source>
</evidence>
<evidence type="ECO:0000256" key="4">
    <source>
        <dbReference type="ARBA" id="ARBA00022553"/>
    </source>
</evidence>
<dbReference type="PROSITE" id="PS50109">
    <property type="entry name" value="HIS_KIN"/>
    <property type="match status" value="1"/>
</dbReference>
<dbReference type="Gene3D" id="3.30.565.10">
    <property type="entry name" value="Histidine kinase-like ATPase, C-terminal domain"/>
    <property type="match status" value="1"/>
</dbReference>
<sequence length="467" mass="51149">MEGTSRIIKRFVHATILISLLLLALNAVVLLIWIGSGISDGASPSAVVHFVSDDLHGKRDAYAIAPRSQQLLEQNGAWAMLIDSKGYVAWKFQLPAELERPYSLADVAKFSRSFLDDYPVFTWEHPDGLVVVGYRKGSYAKYQHILPVGWVENLPEKAFFLLAGNIVLALLLSLFIGSRLIASIRPLTSGIQALGADKPVQIEPKGVLANLAVSINHVSALLQQKNAALKARDEARSNWISGVSHDIRTPLSMLLGYASDIADSPELPAEQRRLAAIMRQQAERIRSLVSDLNLVSMLEYEMQPLGKKPLRLSAVARQAASELLNNGLDERYQLEVELGDESPQIDGDERLLLRALANLLQNSIDHNPAGCQLRIQTFFDPGNQACHVVVSDNGNGISPDELPDLLELPYASKRKRPRQNGHGFGLPMAERIAKAHGGKLSLSSEVGKGFCASMELPALSQKEKSKP</sequence>
<evidence type="ECO:0000256" key="5">
    <source>
        <dbReference type="ARBA" id="ARBA00022679"/>
    </source>
</evidence>
<comment type="caution">
    <text evidence="12">The sequence shown here is derived from an EMBL/GenBank/DDBJ whole genome shotgun (WGS) entry which is preliminary data.</text>
</comment>
<keyword evidence="10" id="KW-0472">Membrane</keyword>
<evidence type="ECO:0000256" key="7">
    <source>
        <dbReference type="ARBA" id="ARBA00022777"/>
    </source>
</evidence>
<dbReference type="GO" id="GO:0007234">
    <property type="term" value="P:osmosensory signaling via phosphorelay pathway"/>
    <property type="evidence" value="ECO:0007669"/>
    <property type="project" value="TreeGrafter"/>
</dbReference>
<dbReference type="InterPro" id="IPR005467">
    <property type="entry name" value="His_kinase_dom"/>
</dbReference>
<gene>
    <name evidence="12" type="ORF">BPA01_29580</name>
</gene>
<dbReference type="GO" id="GO:0005524">
    <property type="term" value="F:ATP binding"/>
    <property type="evidence" value="ECO:0007669"/>
    <property type="project" value="UniProtKB-KW"/>
</dbReference>
<keyword evidence="5" id="KW-0808">Transferase</keyword>
<evidence type="ECO:0000256" key="10">
    <source>
        <dbReference type="SAM" id="Phobius"/>
    </source>
</evidence>
<feature type="domain" description="Histidine kinase" evidence="11">
    <location>
        <begin position="242"/>
        <end position="460"/>
    </location>
</feature>
<feature type="transmembrane region" description="Helical" evidence="10">
    <location>
        <begin position="158"/>
        <end position="177"/>
    </location>
</feature>
<keyword evidence="9" id="KW-0902">Two-component regulatory system</keyword>
<dbReference type="Gene3D" id="1.10.287.130">
    <property type="match status" value="1"/>
</dbReference>
<evidence type="ECO:0000256" key="2">
    <source>
        <dbReference type="ARBA" id="ARBA00004370"/>
    </source>
</evidence>
<evidence type="ECO:0000256" key="9">
    <source>
        <dbReference type="ARBA" id="ARBA00023012"/>
    </source>
</evidence>
<dbReference type="SMART" id="SM00388">
    <property type="entry name" value="HisKA"/>
    <property type="match status" value="1"/>
</dbReference>
<organism evidence="12 13">
    <name type="scientific">Brevibacillus parabrevis</name>
    <dbReference type="NCBI Taxonomy" id="54914"/>
    <lineage>
        <taxon>Bacteria</taxon>
        <taxon>Bacillati</taxon>
        <taxon>Bacillota</taxon>
        <taxon>Bacilli</taxon>
        <taxon>Bacillales</taxon>
        <taxon>Paenibacillaceae</taxon>
        <taxon>Brevibacillus</taxon>
    </lineage>
</organism>
<dbReference type="EMBL" id="BJMH01000013">
    <property type="protein sequence ID" value="GEB33378.1"/>
    <property type="molecule type" value="Genomic_DNA"/>
</dbReference>
<comment type="subcellular location">
    <subcellularLocation>
        <location evidence="2">Membrane</location>
    </subcellularLocation>
</comment>
<protein>
    <recommendedName>
        <fullName evidence="3">histidine kinase</fullName>
        <ecNumber evidence="3">2.7.13.3</ecNumber>
    </recommendedName>
</protein>
<dbReference type="SUPFAM" id="SSF55874">
    <property type="entry name" value="ATPase domain of HSP90 chaperone/DNA topoisomerase II/histidine kinase"/>
    <property type="match status" value="1"/>
</dbReference>
<dbReference type="Pfam" id="PF02518">
    <property type="entry name" value="HATPase_c"/>
    <property type="match status" value="1"/>
</dbReference>
<keyword evidence="8" id="KW-0067">ATP-binding</keyword>
<dbReference type="CDD" id="cd00082">
    <property type="entry name" value="HisKA"/>
    <property type="match status" value="1"/>
</dbReference>
<dbReference type="Pfam" id="PF00512">
    <property type="entry name" value="HisKA"/>
    <property type="match status" value="1"/>
</dbReference>
<comment type="catalytic activity">
    <reaction evidence="1">
        <text>ATP + protein L-histidine = ADP + protein N-phospho-L-histidine.</text>
        <dbReference type="EC" id="2.7.13.3"/>
    </reaction>
</comment>
<evidence type="ECO:0000313" key="13">
    <source>
        <dbReference type="Proteomes" id="UP000316882"/>
    </source>
</evidence>
<dbReference type="InterPro" id="IPR003594">
    <property type="entry name" value="HATPase_dom"/>
</dbReference>
<feature type="transmembrane region" description="Helical" evidence="10">
    <location>
        <begin position="12"/>
        <end position="34"/>
    </location>
</feature>
<dbReference type="InterPro" id="IPR003661">
    <property type="entry name" value="HisK_dim/P_dom"/>
</dbReference>
<evidence type="ECO:0000256" key="6">
    <source>
        <dbReference type="ARBA" id="ARBA00022741"/>
    </source>
</evidence>
<dbReference type="SUPFAM" id="SSF47384">
    <property type="entry name" value="Homodimeric domain of signal transducing histidine kinase"/>
    <property type="match status" value="1"/>
</dbReference>
<dbReference type="PANTHER" id="PTHR42878">
    <property type="entry name" value="TWO-COMPONENT HISTIDINE KINASE"/>
    <property type="match status" value="1"/>
</dbReference>
<dbReference type="InterPro" id="IPR004358">
    <property type="entry name" value="Sig_transdc_His_kin-like_C"/>
</dbReference>
<evidence type="ECO:0000313" key="12">
    <source>
        <dbReference type="EMBL" id="GEB33378.1"/>
    </source>
</evidence>
<accession>A0A4Y3PPS8</accession>
<dbReference type="GO" id="GO:0000156">
    <property type="term" value="F:phosphorelay response regulator activity"/>
    <property type="evidence" value="ECO:0007669"/>
    <property type="project" value="TreeGrafter"/>
</dbReference>
<evidence type="ECO:0000256" key="1">
    <source>
        <dbReference type="ARBA" id="ARBA00000085"/>
    </source>
</evidence>
<dbReference type="PANTHER" id="PTHR42878:SF7">
    <property type="entry name" value="SENSOR HISTIDINE KINASE GLRK"/>
    <property type="match status" value="1"/>
</dbReference>
<dbReference type="InterPro" id="IPR036890">
    <property type="entry name" value="HATPase_C_sf"/>
</dbReference>
<name>A0A4Y3PPS8_BREPA</name>
<proteinExistence type="predicted"/>
<keyword evidence="10" id="KW-0812">Transmembrane</keyword>
<dbReference type="EC" id="2.7.13.3" evidence="3"/>
<dbReference type="GO" id="GO:0000155">
    <property type="term" value="F:phosphorelay sensor kinase activity"/>
    <property type="evidence" value="ECO:0007669"/>
    <property type="project" value="InterPro"/>
</dbReference>
<keyword evidence="13" id="KW-1185">Reference proteome</keyword>
<dbReference type="Proteomes" id="UP000316882">
    <property type="component" value="Unassembled WGS sequence"/>
</dbReference>
<evidence type="ECO:0000256" key="8">
    <source>
        <dbReference type="ARBA" id="ARBA00022840"/>
    </source>
</evidence>
<dbReference type="InterPro" id="IPR036097">
    <property type="entry name" value="HisK_dim/P_sf"/>
</dbReference>
<dbReference type="PRINTS" id="PR00344">
    <property type="entry name" value="BCTRLSENSOR"/>
</dbReference>
<dbReference type="RefSeq" id="WP_122963709.1">
    <property type="nucleotide sequence ID" value="NZ_BJMH01000013.1"/>
</dbReference>
<keyword evidence="10" id="KW-1133">Transmembrane helix</keyword>
<keyword evidence="4" id="KW-0597">Phosphoprotein</keyword>
<reference evidence="12 13" key="1">
    <citation type="submission" date="2019-06" db="EMBL/GenBank/DDBJ databases">
        <title>Whole genome shotgun sequence of Brevibacillus parabrevis NBRC 12334.</title>
        <authorList>
            <person name="Hosoyama A."/>
            <person name="Uohara A."/>
            <person name="Ohji S."/>
            <person name="Ichikawa N."/>
        </authorList>
    </citation>
    <scope>NUCLEOTIDE SEQUENCE [LARGE SCALE GENOMIC DNA]</scope>
    <source>
        <strain evidence="12 13">NBRC 12334</strain>
    </source>
</reference>
<keyword evidence="7 12" id="KW-0418">Kinase</keyword>
<dbReference type="GO" id="GO:0030295">
    <property type="term" value="F:protein kinase activator activity"/>
    <property type="evidence" value="ECO:0007669"/>
    <property type="project" value="TreeGrafter"/>
</dbReference>
<keyword evidence="6" id="KW-0547">Nucleotide-binding</keyword>
<dbReference type="InterPro" id="IPR050351">
    <property type="entry name" value="BphY/WalK/GraS-like"/>
</dbReference>
<evidence type="ECO:0000256" key="3">
    <source>
        <dbReference type="ARBA" id="ARBA00012438"/>
    </source>
</evidence>
<dbReference type="STRING" id="54914.AV540_00765"/>